<proteinExistence type="inferred from homology"/>
<dbReference type="EMBL" id="CP007806">
    <property type="protein sequence ID" value="AIG25963.1"/>
    <property type="molecule type" value="Genomic_DNA"/>
</dbReference>
<dbReference type="HOGENOM" id="CLU_051140_2_0_9"/>
<evidence type="ECO:0000259" key="8">
    <source>
        <dbReference type="Pfam" id="PF05504"/>
    </source>
</evidence>
<comment type="subcellular location">
    <subcellularLocation>
        <location evidence="1">Membrane</location>
        <topology evidence="1">Lipid-anchor</topology>
    </subcellularLocation>
</comment>
<dbReference type="Pfam" id="PF05504">
    <property type="entry name" value="Spore_GerAC"/>
    <property type="match status" value="1"/>
</dbReference>
<dbReference type="AlphaFoldDB" id="A0A075R454"/>
<evidence type="ECO:0000256" key="4">
    <source>
        <dbReference type="ARBA" id="ARBA00022729"/>
    </source>
</evidence>
<evidence type="ECO:0000259" key="9">
    <source>
        <dbReference type="Pfam" id="PF25198"/>
    </source>
</evidence>
<dbReference type="STRING" id="1042163.BRLA_c016390"/>
<reference evidence="10 11" key="1">
    <citation type="journal article" date="2011" name="J. Bacteriol.">
        <title>Genome sequence of Brevibacillus laterosporus LMG 15441, a pathogen of invertebrates.</title>
        <authorList>
            <person name="Djukic M."/>
            <person name="Poehlein A."/>
            <person name="Thurmer A."/>
            <person name="Daniel R."/>
        </authorList>
    </citation>
    <scope>NUCLEOTIDE SEQUENCE [LARGE SCALE GENOMIC DNA]</scope>
    <source>
        <strain evidence="10 11">LMG 15441</strain>
    </source>
</reference>
<dbReference type="Proteomes" id="UP000005850">
    <property type="component" value="Chromosome"/>
</dbReference>
<evidence type="ECO:0000256" key="5">
    <source>
        <dbReference type="ARBA" id="ARBA00023136"/>
    </source>
</evidence>
<dbReference type="PROSITE" id="PS51257">
    <property type="entry name" value="PROKAR_LIPOPROTEIN"/>
    <property type="match status" value="1"/>
</dbReference>
<keyword evidence="11" id="KW-1185">Reference proteome</keyword>
<gene>
    <name evidence="10" type="primary">gerBC</name>
    <name evidence="10" type="ORF">BRLA_c016390</name>
</gene>
<feature type="domain" description="Spore germination protein N-terminal" evidence="9">
    <location>
        <begin position="26"/>
        <end position="201"/>
    </location>
</feature>
<dbReference type="KEGG" id="blr:BRLA_c016390"/>
<evidence type="ECO:0000256" key="1">
    <source>
        <dbReference type="ARBA" id="ARBA00004635"/>
    </source>
</evidence>
<dbReference type="InterPro" id="IPR008844">
    <property type="entry name" value="Spore_GerAC-like"/>
</dbReference>
<evidence type="ECO:0000256" key="3">
    <source>
        <dbReference type="ARBA" id="ARBA00022544"/>
    </source>
</evidence>
<protein>
    <submittedName>
        <fullName evidence="10">Spore germination protein B3</fullName>
    </submittedName>
</protein>
<dbReference type="GO" id="GO:0016020">
    <property type="term" value="C:membrane"/>
    <property type="evidence" value="ECO:0007669"/>
    <property type="project" value="UniProtKB-SubCell"/>
</dbReference>
<evidence type="ECO:0000256" key="2">
    <source>
        <dbReference type="ARBA" id="ARBA00007886"/>
    </source>
</evidence>
<dbReference type="eggNOG" id="ENOG502ZA3G">
    <property type="taxonomic scope" value="Bacteria"/>
</dbReference>
<dbReference type="GO" id="GO:0009847">
    <property type="term" value="P:spore germination"/>
    <property type="evidence" value="ECO:0007669"/>
    <property type="project" value="InterPro"/>
</dbReference>
<dbReference type="InterPro" id="IPR046953">
    <property type="entry name" value="Spore_GerAC-like_C"/>
</dbReference>
<dbReference type="InterPro" id="IPR057336">
    <property type="entry name" value="GerAC_N"/>
</dbReference>
<keyword evidence="6" id="KW-0564">Palmitate</keyword>
<comment type="similarity">
    <text evidence="2">Belongs to the GerABKC lipoprotein family.</text>
</comment>
<dbReference type="PANTHER" id="PTHR35789">
    <property type="entry name" value="SPORE GERMINATION PROTEIN B3"/>
    <property type="match status" value="1"/>
</dbReference>
<dbReference type="InterPro" id="IPR038501">
    <property type="entry name" value="Spore_GerAC_C_sf"/>
</dbReference>
<keyword evidence="3" id="KW-0309">Germination</keyword>
<dbReference type="Gene3D" id="3.30.300.210">
    <property type="entry name" value="Nutrient germinant receptor protein C, domain 3"/>
    <property type="match status" value="1"/>
</dbReference>
<feature type="domain" description="Spore germination GerAC-like C-terminal" evidence="8">
    <location>
        <begin position="225"/>
        <end position="379"/>
    </location>
</feature>
<sequence length="385" mass="44274">MRKMSRTCISYLSTILLLILLTGCWDNKNIQDLNYVTALGIDFKDGEFIIYTQSLDFTNIAKQEGASNKVDKPIWTAQAKGKTIDRAINHFFKSNQLRVVWDYVTGIVLSERMLAKDLLANIDSLLRYPEVRYTPWIFGSDKPIDSLFTTPSLFGLSPLLTILHNPEESFKQDSIIEPIRFQRFVYEIREPGLTLLLPSLSSSQKEWTRNQKKSPQFQIDGVYAIKEGTNGGWFPSAKIAGLRWMTPDTVQTFVHLDRGDKPLANLSFSKPKHQVKFTFDQSGQPRFSISVKVRGSIDELSEKADMEELRKRAEQKIKQEIRDTYQHGIKKGIDLYSLKNYLYKQDIQAWKRLSANNGINLTKASLKTIQVHVKLNHSGMYRIKK</sequence>
<evidence type="ECO:0000256" key="6">
    <source>
        <dbReference type="ARBA" id="ARBA00023139"/>
    </source>
</evidence>
<accession>A0A075R454</accession>
<keyword evidence="5" id="KW-0472">Membrane</keyword>
<dbReference type="Pfam" id="PF25198">
    <property type="entry name" value="Spore_GerAC_N"/>
    <property type="match status" value="1"/>
</dbReference>
<evidence type="ECO:0000313" key="11">
    <source>
        <dbReference type="Proteomes" id="UP000005850"/>
    </source>
</evidence>
<keyword evidence="7" id="KW-0449">Lipoprotein</keyword>
<organism evidence="10 11">
    <name type="scientific">Brevibacillus laterosporus LMG 15441</name>
    <dbReference type="NCBI Taxonomy" id="1042163"/>
    <lineage>
        <taxon>Bacteria</taxon>
        <taxon>Bacillati</taxon>
        <taxon>Bacillota</taxon>
        <taxon>Bacilli</taxon>
        <taxon>Bacillales</taxon>
        <taxon>Paenibacillaceae</taxon>
        <taxon>Brevibacillus</taxon>
    </lineage>
</organism>
<name>A0A075R454_BRELA</name>
<evidence type="ECO:0000313" key="10">
    <source>
        <dbReference type="EMBL" id="AIG25963.1"/>
    </source>
</evidence>
<dbReference type="PANTHER" id="PTHR35789:SF1">
    <property type="entry name" value="SPORE GERMINATION PROTEIN B3"/>
    <property type="match status" value="1"/>
</dbReference>
<evidence type="ECO:0000256" key="7">
    <source>
        <dbReference type="ARBA" id="ARBA00023288"/>
    </source>
</evidence>
<dbReference type="NCBIfam" id="TIGR02887">
    <property type="entry name" value="spore_ger_x_C"/>
    <property type="match status" value="1"/>
</dbReference>
<keyword evidence="4" id="KW-0732">Signal</keyword>